<organism evidence="1 2">
    <name type="scientific">Acanthocheilonema viteae</name>
    <name type="common">Filarial nematode worm</name>
    <name type="synonym">Dipetalonema viteae</name>
    <dbReference type="NCBI Taxonomy" id="6277"/>
    <lineage>
        <taxon>Eukaryota</taxon>
        <taxon>Metazoa</taxon>
        <taxon>Ecdysozoa</taxon>
        <taxon>Nematoda</taxon>
        <taxon>Chromadorea</taxon>
        <taxon>Rhabditida</taxon>
        <taxon>Spirurina</taxon>
        <taxon>Spiruromorpha</taxon>
        <taxon>Filarioidea</taxon>
        <taxon>Onchocercidae</taxon>
        <taxon>Acanthocheilonema</taxon>
    </lineage>
</organism>
<evidence type="ECO:0000313" key="2">
    <source>
        <dbReference type="Proteomes" id="UP000276991"/>
    </source>
</evidence>
<dbReference type="Proteomes" id="UP000276991">
    <property type="component" value="Unassembled WGS sequence"/>
</dbReference>
<proteinExistence type="predicted"/>
<dbReference type="EMBL" id="UPTC01000066">
    <property type="protein sequence ID" value="VBB26068.1"/>
    <property type="molecule type" value="Genomic_DNA"/>
</dbReference>
<name>A0A498S2R9_ACAVI</name>
<reference evidence="1 2" key="1">
    <citation type="submission" date="2018-08" db="EMBL/GenBank/DDBJ databases">
        <authorList>
            <person name="Laetsch R D."/>
            <person name="Stevens L."/>
            <person name="Kumar S."/>
            <person name="Blaxter L. M."/>
        </authorList>
    </citation>
    <scope>NUCLEOTIDE SEQUENCE [LARGE SCALE GENOMIC DNA]</scope>
</reference>
<protein>
    <submittedName>
        <fullName evidence="1">Uncharacterized protein</fullName>
    </submittedName>
</protein>
<dbReference type="AlphaFoldDB" id="A0A498S2R9"/>
<keyword evidence="2" id="KW-1185">Reference proteome</keyword>
<evidence type="ECO:0000313" key="1">
    <source>
        <dbReference type="EMBL" id="VBB26068.1"/>
    </source>
</evidence>
<gene>
    <name evidence="1" type="ORF">NAV_LOCUS898</name>
</gene>
<sequence>MRRVGRDQDFCVVARYRLPTTFNHSTKSYLKSLCPLLIADCSLMQLRPQIALMVGFTSVLMDAVEMGGKKEKELITTLFLLQHHLKKLARLPPHVHWFLIYVCHPLRT</sequence>
<accession>A0A498S2R9</accession>